<feature type="domain" description="CHAT" evidence="2">
    <location>
        <begin position="710"/>
        <end position="944"/>
    </location>
</feature>
<dbReference type="SUPFAM" id="SSF48452">
    <property type="entry name" value="TPR-like"/>
    <property type="match status" value="2"/>
</dbReference>
<dbReference type="InterPro" id="IPR019734">
    <property type="entry name" value="TPR_rpt"/>
</dbReference>
<evidence type="ECO:0000313" key="3">
    <source>
        <dbReference type="EMBL" id="TQN44438.1"/>
    </source>
</evidence>
<accession>A0A543PK23</accession>
<dbReference type="Gene3D" id="1.25.40.10">
    <property type="entry name" value="Tetratricopeptide repeat domain"/>
    <property type="match status" value="2"/>
</dbReference>
<dbReference type="Pfam" id="PF12770">
    <property type="entry name" value="CHAT"/>
    <property type="match status" value="1"/>
</dbReference>
<gene>
    <name evidence="3" type="ORF">FHX52_3651</name>
</gene>
<dbReference type="InterPro" id="IPR011990">
    <property type="entry name" value="TPR-like_helical_dom_sf"/>
</dbReference>
<dbReference type="Proteomes" id="UP000320085">
    <property type="component" value="Unassembled WGS sequence"/>
</dbReference>
<evidence type="ECO:0000256" key="1">
    <source>
        <dbReference type="SAM" id="MobiDB-lite"/>
    </source>
</evidence>
<evidence type="ECO:0000313" key="4">
    <source>
        <dbReference type="Proteomes" id="UP000320085"/>
    </source>
</evidence>
<comment type="caution">
    <text evidence="3">The sequence shown here is derived from an EMBL/GenBank/DDBJ whole genome shotgun (WGS) entry which is preliminary data.</text>
</comment>
<name>A0A543PK23_9MICO</name>
<sequence>MKPDAASRGRDTPTSAARRRAPARGGSPVPGPGPVESLLPLALSQPSEALAGASLIFAHSSDPTELSIAHQAAAIVHRDRGESDEAVTHGFTALRLARRVDAERQGDVLATLGIVLAFAGRTADGLRRFDEAVPLTPASKLPRLLHRRAHVLHMLARNIEALEQLAQAIAGSHALGDTLWEGRSLNTRCDVHLALGNVDAAEADAVLAERLLTSVGQEFEAVQAVHNQGLAAHLRGDIPAALTLLDRAAERYSALGNVRHDLIIERTQVLLTAGLIDDARELCTSTLGSTERAPIRRAELLLTLAHAALAQGDAEAAEASATEAIRLFDAQLRVGWGDRARLLRLRAQYLAEHPDLLPWMVDWLDPPARSTEGRAARARRMLQDASALVESMRHHAAPELPVALLLHGRIAQDAGQADDTRRSLAAAASTRHAGPPLARAAGWLAQALLAQQRGDRRSLYLACRHGLDAVDEHRSILGDIELRALASGHGIEFTRLAVADAVRGAGPRQLLWWTERWRAAALDGSVRQPSDAALAHELAALRDVARRLESASDPGPGAPALVQERDRLETSIRQRYRHLRAVGPGASGDPPLHGPDLPAVLSELAELDAPREADELDGLDAREGGGILLYLVNDRDTLHLLTTTGGRVVHSPVGPLAVAHREAEFARFALRRAAHGRQVDLARQGRLLQDALLGERPPAAVRRLAGDGTGRPRHVVIVPPAHLLTAPWGLLPLLRDAVVTVAPSTTQWLRARRLRSSASDSARAGHVALVTGPGLTSREAEVSTLHAFHDGARVLSSDRATVAAAVAVLDGAALGHVAAHGHFRADAPLFSTLTLADGPLTVHDLHGLRRPPRSLVLSACDSGGVAPIGAYEALGLVSSLLGMGTSEVMASVVPVNDFATLAVMTRVHESAAAGATLAEGLLAARRAADDDPLQAATAASFTTWGA</sequence>
<feature type="region of interest" description="Disordered" evidence="1">
    <location>
        <begin position="1"/>
        <end position="39"/>
    </location>
</feature>
<evidence type="ECO:0000259" key="2">
    <source>
        <dbReference type="Pfam" id="PF12770"/>
    </source>
</evidence>
<feature type="compositionally biased region" description="Basic and acidic residues" evidence="1">
    <location>
        <begin position="1"/>
        <end position="11"/>
    </location>
</feature>
<dbReference type="OrthoDB" id="9761935at2"/>
<dbReference type="InterPro" id="IPR024983">
    <property type="entry name" value="CHAT_dom"/>
</dbReference>
<reference evidence="3 4" key="1">
    <citation type="submission" date="2019-06" db="EMBL/GenBank/DDBJ databases">
        <title>Sequencing the genomes of 1000 actinobacteria strains.</title>
        <authorList>
            <person name="Klenk H.-P."/>
        </authorList>
    </citation>
    <scope>NUCLEOTIDE SEQUENCE [LARGE SCALE GENOMIC DNA]</scope>
    <source>
        <strain evidence="3 4">DSM 21776</strain>
    </source>
</reference>
<protein>
    <submittedName>
        <fullName evidence="3">CHAT domain-containing protein</fullName>
    </submittedName>
</protein>
<organism evidence="3 4">
    <name type="scientific">Humibacillus xanthopallidus</name>
    <dbReference type="NCBI Taxonomy" id="412689"/>
    <lineage>
        <taxon>Bacteria</taxon>
        <taxon>Bacillati</taxon>
        <taxon>Actinomycetota</taxon>
        <taxon>Actinomycetes</taxon>
        <taxon>Micrococcales</taxon>
        <taxon>Intrasporangiaceae</taxon>
        <taxon>Humibacillus</taxon>
    </lineage>
</organism>
<dbReference type="AlphaFoldDB" id="A0A543PK23"/>
<dbReference type="EMBL" id="VFQF01000003">
    <property type="protein sequence ID" value="TQN44438.1"/>
    <property type="molecule type" value="Genomic_DNA"/>
</dbReference>
<dbReference type="SMART" id="SM00028">
    <property type="entry name" value="TPR"/>
    <property type="match status" value="4"/>
</dbReference>
<proteinExistence type="predicted"/>